<dbReference type="Gene3D" id="3.40.50.300">
    <property type="entry name" value="P-loop containing nucleotide triphosphate hydrolases"/>
    <property type="match status" value="1"/>
</dbReference>
<dbReference type="Pfam" id="PF08433">
    <property type="entry name" value="KTI12"/>
    <property type="match status" value="1"/>
</dbReference>
<dbReference type="GO" id="GO:0016301">
    <property type="term" value="F:kinase activity"/>
    <property type="evidence" value="ECO:0007669"/>
    <property type="project" value="TreeGrafter"/>
</dbReference>
<reference evidence="3" key="1">
    <citation type="submission" date="2022-01" db="UniProtKB">
        <authorList>
            <consortium name="EnsemblMetazoa"/>
        </authorList>
    </citation>
    <scope>IDENTIFICATION</scope>
</reference>
<dbReference type="GO" id="GO:0005524">
    <property type="term" value="F:ATP binding"/>
    <property type="evidence" value="ECO:0007669"/>
    <property type="project" value="UniProtKB-KW"/>
</dbReference>
<dbReference type="PANTHER" id="PTHR20873">
    <property type="entry name" value="L-SERYL-TRNA(SEC) KINASE"/>
    <property type="match status" value="1"/>
</dbReference>
<dbReference type="SUPFAM" id="SSF52540">
    <property type="entry name" value="P-loop containing nucleoside triphosphate hydrolases"/>
    <property type="match status" value="1"/>
</dbReference>
<dbReference type="EnsemblMetazoa" id="XM_014396690.2">
    <property type="protein sequence ID" value="XP_014252176.1"/>
    <property type="gene ID" value="LOC106668175"/>
</dbReference>
<evidence type="ECO:0000256" key="1">
    <source>
        <dbReference type="ARBA" id="ARBA00022741"/>
    </source>
</evidence>
<dbReference type="Proteomes" id="UP000494040">
    <property type="component" value="Unassembled WGS sequence"/>
</dbReference>
<evidence type="ECO:0000313" key="3">
    <source>
        <dbReference type="EnsemblMetazoa" id="XP_014252176.1"/>
    </source>
</evidence>
<keyword evidence="2" id="KW-0067">ATP-binding</keyword>
<dbReference type="InterPro" id="IPR013641">
    <property type="entry name" value="KTI12/PSTK"/>
</dbReference>
<dbReference type="RefSeq" id="XP_014252174.1">
    <property type="nucleotide sequence ID" value="XM_014396688.2"/>
</dbReference>
<proteinExistence type="predicted"/>
<dbReference type="RefSeq" id="XP_014252176.1">
    <property type="nucleotide sequence ID" value="XM_014396690.2"/>
</dbReference>
<protein>
    <recommendedName>
        <fullName evidence="5">L-seryl-tRNA(Sec) kinase</fullName>
    </recommendedName>
</protein>
<dbReference type="GeneID" id="106668175"/>
<keyword evidence="1" id="KW-0547">Nucleotide-binding</keyword>
<dbReference type="KEGG" id="clec:106668175"/>
<evidence type="ECO:0000313" key="4">
    <source>
        <dbReference type="Proteomes" id="UP000494040"/>
    </source>
</evidence>
<dbReference type="PANTHER" id="PTHR20873:SF0">
    <property type="entry name" value="L-SERYL-TRNA(SEC) KINASE"/>
    <property type="match status" value="1"/>
</dbReference>
<dbReference type="AlphaFoldDB" id="A0A8I6RY74"/>
<evidence type="ECO:0000256" key="2">
    <source>
        <dbReference type="ARBA" id="ARBA00022840"/>
    </source>
</evidence>
<dbReference type="InterPro" id="IPR027417">
    <property type="entry name" value="P-loop_NTPase"/>
</dbReference>
<keyword evidence="4" id="KW-1185">Reference proteome</keyword>
<organism evidence="3 4">
    <name type="scientific">Cimex lectularius</name>
    <name type="common">Bed bug</name>
    <name type="synonym">Acanthia lectularia</name>
    <dbReference type="NCBI Taxonomy" id="79782"/>
    <lineage>
        <taxon>Eukaryota</taxon>
        <taxon>Metazoa</taxon>
        <taxon>Ecdysozoa</taxon>
        <taxon>Arthropoda</taxon>
        <taxon>Hexapoda</taxon>
        <taxon>Insecta</taxon>
        <taxon>Pterygota</taxon>
        <taxon>Neoptera</taxon>
        <taxon>Paraneoptera</taxon>
        <taxon>Hemiptera</taxon>
        <taxon>Heteroptera</taxon>
        <taxon>Panheteroptera</taxon>
        <taxon>Cimicomorpha</taxon>
        <taxon>Cimicidae</taxon>
        <taxon>Cimex</taxon>
    </lineage>
</organism>
<dbReference type="InterPro" id="IPR052648">
    <property type="entry name" value="Ser-tRNA(Sec)_kinase"/>
</dbReference>
<dbReference type="GO" id="GO:0000049">
    <property type="term" value="F:tRNA binding"/>
    <property type="evidence" value="ECO:0007669"/>
    <property type="project" value="TreeGrafter"/>
</dbReference>
<sequence length="256" mass="29661">MSVSIVCLVGLPGAGKTKLAYSLYSFPDARVTVFEYDRALNFKDFKDGSWKVKRKRFLESVRNEVRAVDERVLVILDDNFFYRSMRHECFLLARDLSASFSQIHLNTSVVQCLENNLKRCFPVPTEVVLNMNYIFERPAPETYPWECHTLETGFPPNFEQIVNFIKCCWDDKVEPMAKTISQPQPQNKIHYADLALRKIVSKVLKNLKNPVQGKELALKKSELIRKIKTGEICLPEANNENIVETYFCFFENCLNT</sequence>
<accession>A0A8I6RY74</accession>
<name>A0A8I6RY74_CIMLE</name>
<dbReference type="OrthoDB" id="9972657at2759"/>
<evidence type="ECO:0008006" key="5">
    <source>
        <dbReference type="Google" id="ProtNLM"/>
    </source>
</evidence>
<dbReference type="EnsemblMetazoa" id="XM_014396688.2">
    <property type="protein sequence ID" value="XP_014252174.1"/>
    <property type="gene ID" value="LOC106668175"/>
</dbReference>